<sequence length="55" mass="5730">MKSLALLQAAIAACASVEPAPRPLSPDPVLDGAADTTRRSAPLPPPHLRAAFRSR</sequence>
<evidence type="ECO:0000313" key="2">
    <source>
        <dbReference type="EMBL" id="MCE4537672.1"/>
    </source>
</evidence>
<organism evidence="2 3">
    <name type="scientific">Pelomonas caseinilytica</name>
    <dbReference type="NCBI Taxonomy" id="2906763"/>
    <lineage>
        <taxon>Bacteria</taxon>
        <taxon>Pseudomonadati</taxon>
        <taxon>Pseudomonadota</taxon>
        <taxon>Betaproteobacteria</taxon>
        <taxon>Burkholderiales</taxon>
        <taxon>Sphaerotilaceae</taxon>
        <taxon>Roseateles</taxon>
    </lineage>
</organism>
<feature type="region of interest" description="Disordered" evidence="1">
    <location>
        <begin position="18"/>
        <end position="55"/>
    </location>
</feature>
<dbReference type="Proteomes" id="UP001201463">
    <property type="component" value="Unassembled WGS sequence"/>
</dbReference>
<evidence type="ECO:0000256" key="1">
    <source>
        <dbReference type="SAM" id="MobiDB-lite"/>
    </source>
</evidence>
<comment type="caution">
    <text evidence="2">The sequence shown here is derived from an EMBL/GenBank/DDBJ whole genome shotgun (WGS) entry which is preliminary data.</text>
</comment>
<keyword evidence="3" id="KW-1185">Reference proteome</keyword>
<evidence type="ECO:0000313" key="3">
    <source>
        <dbReference type="Proteomes" id="UP001201463"/>
    </source>
</evidence>
<proteinExistence type="predicted"/>
<reference evidence="2 3" key="1">
    <citation type="submission" date="2021-12" db="EMBL/GenBank/DDBJ databases">
        <title>Genome seq of p7.</title>
        <authorList>
            <person name="Seo T."/>
        </authorList>
    </citation>
    <scope>NUCLEOTIDE SEQUENCE [LARGE SCALE GENOMIC DNA]</scope>
    <source>
        <strain evidence="2 3">P7</strain>
    </source>
</reference>
<dbReference type="EMBL" id="JAJTWT010000003">
    <property type="protein sequence ID" value="MCE4537672.1"/>
    <property type="molecule type" value="Genomic_DNA"/>
</dbReference>
<protein>
    <submittedName>
        <fullName evidence="2">Uncharacterized protein</fullName>
    </submittedName>
</protein>
<name>A0ABS8XF96_9BURK</name>
<gene>
    <name evidence="2" type="ORF">LXT12_10470</name>
</gene>
<dbReference type="RefSeq" id="WP_233391733.1">
    <property type="nucleotide sequence ID" value="NZ_JAJTWT010000003.1"/>
</dbReference>
<accession>A0ABS8XF96</accession>